<keyword evidence="6" id="KW-1185">Reference proteome</keyword>
<keyword evidence="3" id="KW-0704">Schiff base</keyword>
<dbReference type="PRINTS" id="PR00146">
    <property type="entry name" value="DHPICSNTHASE"/>
</dbReference>
<evidence type="ECO:0000313" key="5">
    <source>
        <dbReference type="EMBL" id="MCC2255362.1"/>
    </source>
</evidence>
<evidence type="ECO:0000256" key="3">
    <source>
        <dbReference type="ARBA" id="ARBA00023270"/>
    </source>
</evidence>
<dbReference type="PROSITE" id="PS00666">
    <property type="entry name" value="DHDPS_2"/>
    <property type="match status" value="1"/>
</dbReference>
<evidence type="ECO:0000256" key="1">
    <source>
        <dbReference type="ARBA" id="ARBA00007592"/>
    </source>
</evidence>
<dbReference type="InterPro" id="IPR002220">
    <property type="entry name" value="DapA-like"/>
</dbReference>
<dbReference type="Proteomes" id="UP001198151">
    <property type="component" value="Unassembled WGS sequence"/>
</dbReference>
<dbReference type="SMART" id="SM01130">
    <property type="entry name" value="DHDPS"/>
    <property type="match status" value="1"/>
</dbReference>
<gene>
    <name evidence="5" type="ORF">LKD70_13215</name>
</gene>
<dbReference type="SUPFAM" id="SSF51569">
    <property type="entry name" value="Aldolase"/>
    <property type="match status" value="1"/>
</dbReference>
<accession>A0ABS8FZH4</accession>
<evidence type="ECO:0000313" key="6">
    <source>
        <dbReference type="Proteomes" id="UP001198151"/>
    </source>
</evidence>
<dbReference type="InterPro" id="IPR013785">
    <property type="entry name" value="Aldolase_TIM"/>
</dbReference>
<dbReference type="PIRSF" id="PIRSF001365">
    <property type="entry name" value="DHDPS"/>
    <property type="match status" value="1"/>
</dbReference>
<dbReference type="Gene3D" id="3.20.20.70">
    <property type="entry name" value="Aldolase class I"/>
    <property type="match status" value="1"/>
</dbReference>
<keyword evidence="2 4" id="KW-0456">Lyase</keyword>
<dbReference type="RefSeq" id="WP_227708435.1">
    <property type="nucleotide sequence ID" value="NZ_JAJEQX010000026.1"/>
</dbReference>
<dbReference type="CDD" id="cd00408">
    <property type="entry name" value="DHDPS-like"/>
    <property type="match status" value="1"/>
</dbReference>
<dbReference type="EMBL" id="JAJEQX010000026">
    <property type="protein sequence ID" value="MCC2255362.1"/>
    <property type="molecule type" value="Genomic_DNA"/>
</dbReference>
<dbReference type="PANTHER" id="PTHR12128">
    <property type="entry name" value="DIHYDRODIPICOLINATE SYNTHASE"/>
    <property type="match status" value="1"/>
</dbReference>
<evidence type="ECO:0000256" key="4">
    <source>
        <dbReference type="PIRNR" id="PIRNR001365"/>
    </source>
</evidence>
<organism evidence="5 6">
    <name type="scientific">Ruminococcus turbiniformis</name>
    <dbReference type="NCBI Taxonomy" id="2881258"/>
    <lineage>
        <taxon>Bacteria</taxon>
        <taxon>Bacillati</taxon>
        <taxon>Bacillota</taxon>
        <taxon>Clostridia</taxon>
        <taxon>Eubacteriales</taxon>
        <taxon>Oscillospiraceae</taxon>
        <taxon>Ruminococcus</taxon>
    </lineage>
</organism>
<proteinExistence type="inferred from homology"/>
<protein>
    <submittedName>
        <fullName evidence="5">Dihydrodipicolinate synthase family protein</fullName>
    </submittedName>
</protein>
<comment type="similarity">
    <text evidence="1 4">Belongs to the DapA family.</text>
</comment>
<dbReference type="InterPro" id="IPR020625">
    <property type="entry name" value="Schiff_base-form_aldolases_AS"/>
</dbReference>
<evidence type="ECO:0000256" key="2">
    <source>
        <dbReference type="ARBA" id="ARBA00023239"/>
    </source>
</evidence>
<reference evidence="5 6" key="1">
    <citation type="submission" date="2021-10" db="EMBL/GenBank/DDBJ databases">
        <title>Anaerobic single-cell dispensing facilitates the cultivation of human gut bacteria.</title>
        <authorList>
            <person name="Afrizal A."/>
        </authorList>
    </citation>
    <scope>NUCLEOTIDE SEQUENCE [LARGE SCALE GENOMIC DNA]</scope>
    <source>
        <strain evidence="5 6">CLA-AA-H200</strain>
    </source>
</reference>
<comment type="caution">
    <text evidence="5">The sequence shown here is derived from an EMBL/GenBank/DDBJ whole genome shotgun (WGS) entry which is preliminary data.</text>
</comment>
<name>A0ABS8FZH4_9FIRM</name>
<dbReference type="Pfam" id="PF00701">
    <property type="entry name" value="DHDPS"/>
    <property type="match status" value="1"/>
</dbReference>
<dbReference type="PANTHER" id="PTHR12128:SF66">
    <property type="entry name" value="4-HYDROXY-2-OXOGLUTARATE ALDOLASE, MITOCHONDRIAL"/>
    <property type="match status" value="1"/>
</dbReference>
<sequence length="304" mass="33191">MNTDFIKGVIVPIITPVDENESIDEKRLRAQVDYVIEGGLSGILAFGSNGEFYVVEEDEMERGLKIIVSQTSGRVPVYFGIGAISTKKCVRLAKMAVENGASGISVLQPMFLKPTESELFLHFKTIAEAVPDTPMLLYNNPGRVGYTMSGNLVERLAHEVENIVGMKDTSGDMTQTAEFIRRTRDVDFKVFGGKDTLLYASLCHGAVGGVCTAGNFMPELITDIYNKYMAGDIAGALEAQFKLNPVRLSMDGASFPVAAKDMANLRGLDVGVPYTPNLPTPEGPVLDRIRTEMKTAGLIRERRK</sequence>